<evidence type="ECO:0000313" key="3">
    <source>
        <dbReference type="Proteomes" id="UP001409291"/>
    </source>
</evidence>
<proteinExistence type="predicted"/>
<evidence type="ECO:0000313" key="2">
    <source>
        <dbReference type="EMBL" id="MEN5375660.1"/>
    </source>
</evidence>
<organism evidence="2 3">
    <name type="scientific">Sphingobacterium kitahiroshimense</name>
    <dbReference type="NCBI Taxonomy" id="470446"/>
    <lineage>
        <taxon>Bacteria</taxon>
        <taxon>Pseudomonadati</taxon>
        <taxon>Bacteroidota</taxon>
        <taxon>Sphingobacteriia</taxon>
        <taxon>Sphingobacteriales</taxon>
        <taxon>Sphingobacteriaceae</taxon>
        <taxon>Sphingobacterium</taxon>
    </lineage>
</organism>
<accession>A0ABV0BLI2</accession>
<evidence type="ECO:0000256" key="1">
    <source>
        <dbReference type="SAM" id="SignalP"/>
    </source>
</evidence>
<keyword evidence="3" id="KW-1185">Reference proteome</keyword>
<protein>
    <submittedName>
        <fullName evidence="2">Uncharacterized protein</fullName>
    </submittedName>
</protein>
<comment type="caution">
    <text evidence="2">The sequence shown here is derived from an EMBL/GenBank/DDBJ whole genome shotgun (WGS) entry which is preliminary data.</text>
</comment>
<name>A0ABV0BLI2_9SPHI</name>
<sequence length="165" mass="19301">MTIKILLFFLMIGSHASAQELNLLKIRKEYSLAVKDESICENNLNLLRAKAKETTDRGYLAVYEMVFAKHMGNPFRKLGQFNKGKNLLETLIREEPSNVELRFIRWSVQTHAPSILNYSNDIKKDKSYIIDHLYSLQHRDVKEIIYKYIKGANSFSEDELKELMK</sequence>
<feature type="signal peptide" evidence="1">
    <location>
        <begin position="1"/>
        <end position="18"/>
    </location>
</feature>
<feature type="chain" id="PRO_5047025174" evidence="1">
    <location>
        <begin position="19"/>
        <end position="165"/>
    </location>
</feature>
<gene>
    <name evidence="2" type="ORF">ABE541_00110</name>
</gene>
<keyword evidence="1" id="KW-0732">Signal</keyword>
<dbReference type="EMBL" id="JBDJNQ010000001">
    <property type="protein sequence ID" value="MEN5375660.1"/>
    <property type="molecule type" value="Genomic_DNA"/>
</dbReference>
<dbReference type="RefSeq" id="WP_132772020.1">
    <property type="nucleotide sequence ID" value="NZ_JAOQNK010000001.1"/>
</dbReference>
<reference evidence="2 3" key="1">
    <citation type="submission" date="2024-04" db="EMBL/GenBank/DDBJ databases">
        <title>WGS of bacteria from Torrens River.</title>
        <authorList>
            <person name="Wyrsch E.R."/>
            <person name="Drigo B."/>
        </authorList>
    </citation>
    <scope>NUCLEOTIDE SEQUENCE [LARGE SCALE GENOMIC DNA]</scope>
    <source>
        <strain evidence="2 3">TWI391</strain>
    </source>
</reference>
<dbReference type="Proteomes" id="UP001409291">
    <property type="component" value="Unassembled WGS sequence"/>
</dbReference>